<dbReference type="InterPro" id="IPR043149">
    <property type="entry name" value="TagF_N"/>
</dbReference>
<evidence type="ECO:0000256" key="1">
    <source>
        <dbReference type="ARBA" id="ARBA00004202"/>
    </source>
</evidence>
<comment type="subcellular location">
    <subcellularLocation>
        <location evidence="1">Cell membrane</location>
        <topology evidence="1">Peripheral membrane protein</topology>
    </subcellularLocation>
</comment>
<dbReference type="Pfam" id="PF04464">
    <property type="entry name" value="Glyphos_transf"/>
    <property type="match status" value="1"/>
</dbReference>
<evidence type="ECO:0000313" key="7">
    <source>
        <dbReference type="EMBL" id="UNM96184.1"/>
    </source>
</evidence>
<evidence type="ECO:0000313" key="8">
    <source>
        <dbReference type="Proteomes" id="UP000829542"/>
    </source>
</evidence>
<keyword evidence="4" id="KW-0808">Transferase</keyword>
<keyword evidence="8" id="KW-1185">Reference proteome</keyword>
<name>A0ABY3X3A8_9GAMM</name>
<protein>
    <submittedName>
        <fullName evidence="7">CDP-glycerol glycerophosphotransferase family protein</fullName>
    </submittedName>
</protein>
<evidence type="ECO:0000256" key="4">
    <source>
        <dbReference type="ARBA" id="ARBA00022679"/>
    </source>
</evidence>
<dbReference type="RefSeq" id="WP_242149212.1">
    <property type="nucleotide sequence ID" value="NZ_CP093379.1"/>
</dbReference>
<reference evidence="7 8" key="1">
    <citation type="submission" date="2022-03" db="EMBL/GenBank/DDBJ databases">
        <title>Ignatzschineria rhizosphaerae HR5S32.</title>
        <authorList>
            <person name="Sun J.Q."/>
            <person name="Feng J.Y."/>
        </authorList>
    </citation>
    <scope>NUCLEOTIDE SEQUENCE [LARGE SCALE GENOMIC DNA]</scope>
    <source>
        <strain evidence="7 8">HR5S32</strain>
    </source>
</reference>
<organism evidence="7 8">
    <name type="scientific">Ignatzschineria rhizosphaerae</name>
    <dbReference type="NCBI Taxonomy" id="2923279"/>
    <lineage>
        <taxon>Bacteria</taxon>
        <taxon>Pseudomonadati</taxon>
        <taxon>Pseudomonadota</taxon>
        <taxon>Gammaproteobacteria</taxon>
        <taxon>Cardiobacteriales</taxon>
        <taxon>Ignatzschineriaceae</taxon>
        <taxon>Ignatzschineria</taxon>
    </lineage>
</organism>
<evidence type="ECO:0000256" key="6">
    <source>
        <dbReference type="ARBA" id="ARBA00023136"/>
    </source>
</evidence>
<dbReference type="InterPro" id="IPR051612">
    <property type="entry name" value="Teichoic_Acid_Biosynth"/>
</dbReference>
<dbReference type="EMBL" id="CP093379">
    <property type="protein sequence ID" value="UNM96184.1"/>
    <property type="molecule type" value="Genomic_DNA"/>
</dbReference>
<evidence type="ECO:0000256" key="2">
    <source>
        <dbReference type="ARBA" id="ARBA00010488"/>
    </source>
</evidence>
<gene>
    <name evidence="7" type="ORF">MMG00_13450</name>
</gene>
<evidence type="ECO:0000256" key="3">
    <source>
        <dbReference type="ARBA" id="ARBA00022475"/>
    </source>
</evidence>
<dbReference type="SUPFAM" id="SSF53756">
    <property type="entry name" value="UDP-Glycosyltransferase/glycogen phosphorylase"/>
    <property type="match status" value="1"/>
</dbReference>
<accession>A0ABY3X3A8</accession>
<dbReference type="PANTHER" id="PTHR37316:SF3">
    <property type="entry name" value="TEICHOIC ACID GLYCEROL-PHOSPHATE TRANSFERASE"/>
    <property type="match status" value="1"/>
</dbReference>
<dbReference type="InterPro" id="IPR043148">
    <property type="entry name" value="TagF_C"/>
</dbReference>
<proteinExistence type="inferred from homology"/>
<evidence type="ECO:0000256" key="5">
    <source>
        <dbReference type="ARBA" id="ARBA00022944"/>
    </source>
</evidence>
<dbReference type="Gene3D" id="3.40.50.12580">
    <property type="match status" value="1"/>
</dbReference>
<dbReference type="Gene3D" id="3.40.50.11820">
    <property type="match status" value="1"/>
</dbReference>
<dbReference type="PANTHER" id="PTHR37316">
    <property type="entry name" value="TEICHOIC ACID GLYCEROL-PHOSPHATE PRIMASE"/>
    <property type="match status" value="1"/>
</dbReference>
<comment type="similarity">
    <text evidence="2">Belongs to the CDP-glycerol glycerophosphotransferase family.</text>
</comment>
<sequence length="390" mass="45864">MNLRRSIIKRINKLLLFYRNKQRLKTKNIANIWCFLPYGDDFTGNIKATFESVKHDPNIIKIILADKATESLYKHLVNPSIILIEESNLLQKKNFLILSKASILITDQLTNAYEILKKITPLYIPVLNLWHGIPLKKMFYAVDKQSPFTEDEALRNHFISSSELDTQSMQKCFQVPLQNIHLTGLPRVDLLHSPTADLQQEYLILKEVTKDKKLLLFAPTWKSYPSKNYTFTPYDLQALSLFLQEENYILGVREHFLTEENSYFQQLQTIGAINLNNTEFPNIEPLLLHAKVLVTDYSSCHYDFLYLNKPSFSFAYDYEHYDKGFLYDFADVFQYPKSYTIQDLLQRIRKVESSTENTDIQQIYQRFYKYSDNQNTQRVINLIKNLTSNN</sequence>
<dbReference type="InterPro" id="IPR007554">
    <property type="entry name" value="Glycerophosphate_synth"/>
</dbReference>
<keyword evidence="3" id="KW-1003">Cell membrane</keyword>
<keyword evidence="6" id="KW-0472">Membrane</keyword>
<dbReference type="Proteomes" id="UP000829542">
    <property type="component" value="Chromosome"/>
</dbReference>
<keyword evidence="5" id="KW-0777">Teichoic acid biosynthesis</keyword>